<dbReference type="PANTHER" id="PTHR43257">
    <property type="entry name" value="PYRUVATE DEHYDROGENASE E1 COMPONENT BETA SUBUNIT"/>
    <property type="match status" value="1"/>
</dbReference>
<dbReference type="Gene3D" id="3.40.50.920">
    <property type="match status" value="1"/>
</dbReference>
<protein>
    <submittedName>
        <fullName evidence="3">Alpha-ketoacid dehydrogenase subunit beta</fullName>
    </submittedName>
</protein>
<proteinExistence type="predicted"/>
<dbReference type="EMBL" id="QYUL01000004">
    <property type="protein sequence ID" value="RJF78313.1"/>
    <property type="molecule type" value="Genomic_DNA"/>
</dbReference>
<evidence type="ECO:0000313" key="4">
    <source>
        <dbReference type="Proteomes" id="UP000283458"/>
    </source>
</evidence>
<comment type="caution">
    <text evidence="3">The sequence shown here is derived from an EMBL/GenBank/DDBJ whole genome shotgun (WGS) entry which is preliminary data.</text>
</comment>
<dbReference type="InterPro" id="IPR033248">
    <property type="entry name" value="Transketolase_C"/>
</dbReference>
<dbReference type="CDD" id="cd07036">
    <property type="entry name" value="TPP_PYR_E1-PDHc-beta_like"/>
    <property type="match status" value="1"/>
</dbReference>
<reference evidence="3 4" key="1">
    <citation type="submission" date="2018-09" db="EMBL/GenBank/DDBJ databases">
        <authorList>
            <person name="Zhu H."/>
        </authorList>
    </citation>
    <scope>NUCLEOTIDE SEQUENCE [LARGE SCALE GENOMIC DNA]</scope>
    <source>
        <strain evidence="3 4">K2W22B-5</strain>
    </source>
</reference>
<dbReference type="Proteomes" id="UP000283458">
    <property type="component" value="Unassembled WGS sequence"/>
</dbReference>
<dbReference type="SMART" id="SM00861">
    <property type="entry name" value="Transket_pyr"/>
    <property type="match status" value="1"/>
</dbReference>
<name>A0A418VPW5_9PROT</name>
<evidence type="ECO:0000256" key="1">
    <source>
        <dbReference type="ARBA" id="ARBA00023002"/>
    </source>
</evidence>
<sequence>MSRKISMKTAINEALDLEMRRDPTVIVMGEDIVGGTGANGEDDAWGGVLGVTKGLYAKHGDRLMDTPLSESAYIGAAVGAAACGLRPVAELMFMDFMGVCFDQIFNQAAKFRYMFGGKAQTPVVIRGMVGAGFRAAAQHSQMLTPLFTHIPGLKVVCPSNAYDAKGLLIQSIRDNDPVIFCEHKNLYGLECDVPAESYAIPFGEANILRDGDDVTIVSYGLTVHRALEAATALAKDRIEAEVIDLRTLSPIDWDTIIESVERTGRLVVVDEAHPRCNLATDIAAFVGQNAFGALKAGAQMVTGPHTPVPFSPSLEDLYVPSAEAIAAAVRRTLSPTGSRSHGIAA</sequence>
<dbReference type="InterPro" id="IPR005475">
    <property type="entry name" value="Transketolase-like_Pyr-bd"/>
</dbReference>
<feature type="domain" description="Transketolase-like pyrimidine-binding" evidence="2">
    <location>
        <begin position="5"/>
        <end position="189"/>
    </location>
</feature>
<dbReference type="PANTHER" id="PTHR43257:SF3">
    <property type="entry name" value="ACETOIN:2,6-DICHLOROPHENOLINDOPHENOL OXIDOREDUCTASE SUBUNIT BETA"/>
    <property type="match status" value="1"/>
</dbReference>
<gene>
    <name evidence="3" type="ORF">D3877_24755</name>
</gene>
<evidence type="ECO:0000313" key="3">
    <source>
        <dbReference type="EMBL" id="RJF78313.1"/>
    </source>
</evidence>
<keyword evidence="4" id="KW-1185">Reference proteome</keyword>
<dbReference type="InterPro" id="IPR009014">
    <property type="entry name" value="Transketo_C/PFOR_II"/>
</dbReference>
<dbReference type="OrthoDB" id="9780894at2"/>
<dbReference type="Gene3D" id="3.40.50.970">
    <property type="match status" value="1"/>
</dbReference>
<dbReference type="Pfam" id="PF02780">
    <property type="entry name" value="Transketolase_C"/>
    <property type="match status" value="1"/>
</dbReference>
<dbReference type="SUPFAM" id="SSF52518">
    <property type="entry name" value="Thiamin diphosphate-binding fold (THDP-binding)"/>
    <property type="match status" value="1"/>
</dbReference>
<dbReference type="Pfam" id="PF02779">
    <property type="entry name" value="Transket_pyr"/>
    <property type="match status" value="1"/>
</dbReference>
<dbReference type="FunFam" id="3.40.50.920:FF:000001">
    <property type="entry name" value="Pyruvate dehydrogenase E1 beta subunit"/>
    <property type="match status" value="1"/>
</dbReference>
<evidence type="ECO:0000259" key="2">
    <source>
        <dbReference type="SMART" id="SM00861"/>
    </source>
</evidence>
<accession>A0A418VPW5</accession>
<dbReference type="InterPro" id="IPR029061">
    <property type="entry name" value="THDP-binding"/>
</dbReference>
<organism evidence="3 4">
    <name type="scientific">Azospirillum cavernae</name>
    <dbReference type="NCBI Taxonomy" id="2320860"/>
    <lineage>
        <taxon>Bacteria</taxon>
        <taxon>Pseudomonadati</taxon>
        <taxon>Pseudomonadota</taxon>
        <taxon>Alphaproteobacteria</taxon>
        <taxon>Rhodospirillales</taxon>
        <taxon>Azospirillaceae</taxon>
        <taxon>Azospirillum</taxon>
    </lineage>
</organism>
<dbReference type="GO" id="GO:0016491">
    <property type="term" value="F:oxidoreductase activity"/>
    <property type="evidence" value="ECO:0007669"/>
    <property type="project" value="UniProtKB-KW"/>
</dbReference>
<dbReference type="AlphaFoldDB" id="A0A418VPW5"/>
<dbReference type="SUPFAM" id="SSF52922">
    <property type="entry name" value="TK C-terminal domain-like"/>
    <property type="match status" value="1"/>
</dbReference>
<dbReference type="FunFam" id="3.40.50.970:FF:000001">
    <property type="entry name" value="Pyruvate dehydrogenase E1 beta subunit"/>
    <property type="match status" value="1"/>
</dbReference>
<keyword evidence="1" id="KW-0560">Oxidoreductase</keyword>
<dbReference type="RefSeq" id="WP_119833453.1">
    <property type="nucleotide sequence ID" value="NZ_QYUL01000004.1"/>
</dbReference>
<dbReference type="NCBIfam" id="NF006667">
    <property type="entry name" value="PRK09212.1"/>
    <property type="match status" value="1"/>
</dbReference>